<proteinExistence type="predicted"/>
<organism evidence="2 3">
    <name type="scientific">Desulfobulbus oligotrophicus</name>
    <dbReference type="NCBI Taxonomy" id="1909699"/>
    <lineage>
        <taxon>Bacteria</taxon>
        <taxon>Pseudomonadati</taxon>
        <taxon>Thermodesulfobacteriota</taxon>
        <taxon>Desulfobulbia</taxon>
        <taxon>Desulfobulbales</taxon>
        <taxon>Desulfobulbaceae</taxon>
        <taxon>Desulfobulbus</taxon>
    </lineage>
</organism>
<protein>
    <submittedName>
        <fullName evidence="2">Phage BR0599 family protein</fullName>
    </submittedName>
</protein>
<reference evidence="2 3" key="1">
    <citation type="submission" date="2020-05" db="EMBL/GenBank/DDBJ databases">
        <title>Complete genome of Desulfobulbus oligotrophicus.</title>
        <authorList>
            <person name="Podar M."/>
        </authorList>
    </citation>
    <scope>NUCLEOTIDE SEQUENCE [LARGE SCALE GENOMIC DNA]</scope>
    <source>
        <strain evidence="2 3">Prop6</strain>
    </source>
</reference>
<dbReference type="EMBL" id="CP054140">
    <property type="protein sequence ID" value="QQG66368.1"/>
    <property type="molecule type" value="Genomic_DNA"/>
</dbReference>
<dbReference type="InterPro" id="IPR018964">
    <property type="entry name" value="Phage_phiJL001_Gp84_C"/>
</dbReference>
<dbReference type="Proteomes" id="UP000596092">
    <property type="component" value="Chromosome"/>
</dbReference>
<dbReference type="Pfam" id="PF09931">
    <property type="entry name" value="Phage_phiJL001_Gp84_N"/>
    <property type="match status" value="1"/>
</dbReference>
<dbReference type="RefSeq" id="WP_199262463.1">
    <property type="nucleotide sequence ID" value="NZ_CP054140.1"/>
</dbReference>
<gene>
    <name evidence="2" type="ORF">HP555_11055</name>
</gene>
<evidence type="ECO:0000313" key="2">
    <source>
        <dbReference type="EMBL" id="QQG66368.1"/>
    </source>
</evidence>
<dbReference type="AlphaFoldDB" id="A0A7T6AR09"/>
<evidence type="ECO:0000313" key="3">
    <source>
        <dbReference type="Proteomes" id="UP000596092"/>
    </source>
</evidence>
<dbReference type="Pfam" id="PF09356">
    <property type="entry name" value="Phage_BR0599"/>
    <property type="match status" value="1"/>
</dbReference>
<accession>A0A7T6AR09</accession>
<sequence length="265" mass="28389">MSYTAREQSAYDGHPLELYRFALGGEQWLYTSADHEVAYGADLYQPAFIKRGGFTRGGDTRKSTIEIEVAAGNPVALLFRTGWLAATMVVTIFRHHHEDSEFSVLWKGRVTGCRWSGSMATLTSDSVFTLFRRAGLRRVYQIGCPHALYGPGCGLNANAWRVQSTISAVAGNQVTVAGAGAYPGGWFAGGMLLAGAEYRLITAHSGNIVILVDAVDSAVAGGPVSLWPGCDRAMATCNNRFGNLDNYGGLPFLPAKNPFSGDALV</sequence>
<name>A0A7T6AR09_9BACT</name>
<evidence type="ECO:0000259" key="1">
    <source>
        <dbReference type="Pfam" id="PF09356"/>
    </source>
</evidence>
<dbReference type="KEGG" id="dog:HP555_11055"/>
<feature type="domain" description="Bacteriophage phiJL001 Gp84 C-terminal" evidence="1">
    <location>
        <begin position="185"/>
        <end position="256"/>
    </location>
</feature>
<keyword evidence="3" id="KW-1185">Reference proteome</keyword>